<dbReference type="InterPro" id="IPR031158">
    <property type="entry name" value="GH10_AS"/>
</dbReference>
<dbReference type="SUPFAM" id="SSF51445">
    <property type="entry name" value="(Trans)glycosidases"/>
    <property type="match status" value="1"/>
</dbReference>
<feature type="region of interest" description="Disordered" evidence="7">
    <location>
        <begin position="29"/>
        <end position="54"/>
    </location>
</feature>
<protein>
    <recommendedName>
        <fullName evidence="6">Beta-xylanase</fullName>
        <ecNumber evidence="6">3.2.1.8</ecNumber>
    </recommendedName>
</protein>
<evidence type="ECO:0000259" key="9">
    <source>
        <dbReference type="PROSITE" id="PS51760"/>
    </source>
</evidence>
<comment type="similarity">
    <text evidence="6">Belongs to the glycosyl hydrolase 10 (cellulase F) family.</text>
</comment>
<evidence type="ECO:0000313" key="10">
    <source>
        <dbReference type="EMBL" id="QEH38514.1"/>
    </source>
</evidence>
<dbReference type="PANTHER" id="PTHR31490:SF90">
    <property type="entry name" value="ENDO-1,4-BETA-XYLANASE A"/>
    <property type="match status" value="1"/>
</dbReference>
<feature type="signal peptide" evidence="8">
    <location>
        <begin position="1"/>
        <end position="23"/>
    </location>
</feature>
<evidence type="ECO:0000256" key="8">
    <source>
        <dbReference type="SAM" id="SignalP"/>
    </source>
</evidence>
<dbReference type="Proteomes" id="UP000324233">
    <property type="component" value="Chromosome"/>
</dbReference>
<dbReference type="PROSITE" id="PS00591">
    <property type="entry name" value="GH10_1"/>
    <property type="match status" value="1"/>
</dbReference>
<evidence type="ECO:0000313" key="11">
    <source>
        <dbReference type="Proteomes" id="UP000324233"/>
    </source>
</evidence>
<dbReference type="EC" id="3.2.1.8" evidence="6"/>
<dbReference type="EMBL" id="CP042997">
    <property type="protein sequence ID" value="QEH38514.1"/>
    <property type="molecule type" value="Genomic_DNA"/>
</dbReference>
<dbReference type="Pfam" id="PF00331">
    <property type="entry name" value="Glyco_hydro_10"/>
    <property type="match status" value="1"/>
</dbReference>
<dbReference type="Gene3D" id="3.20.20.80">
    <property type="entry name" value="Glycosidases"/>
    <property type="match status" value="1"/>
</dbReference>
<dbReference type="AlphaFoldDB" id="A0A5B9WE78"/>
<dbReference type="SMART" id="SM00633">
    <property type="entry name" value="Glyco_10"/>
    <property type="match status" value="1"/>
</dbReference>
<keyword evidence="3 6" id="KW-0326">Glycosidase</keyword>
<comment type="catalytic activity">
    <reaction evidence="6">
        <text>Endohydrolysis of (1-&gt;4)-beta-D-xylosidic linkages in xylans.</text>
        <dbReference type="EC" id="3.2.1.8"/>
    </reaction>
</comment>
<dbReference type="KEGG" id="agv:OJF2_71170"/>
<evidence type="ECO:0000256" key="6">
    <source>
        <dbReference type="RuleBase" id="RU361174"/>
    </source>
</evidence>
<evidence type="ECO:0000256" key="4">
    <source>
        <dbReference type="ARBA" id="ARBA00023326"/>
    </source>
</evidence>
<keyword evidence="8" id="KW-0732">Signal</keyword>
<dbReference type="GO" id="GO:0031176">
    <property type="term" value="F:endo-1,4-beta-xylanase activity"/>
    <property type="evidence" value="ECO:0007669"/>
    <property type="project" value="UniProtKB-EC"/>
</dbReference>
<sequence length="399" mass="43340" precursor="true">MGRPRPRRLLRASFAIFSLAAIAAGGPAALGQPGGKPADPKAAPAAPAASPSAGETLRHAARGRFLVGAAVSSWGLNDPKVAGLVASQFDSLTAENEFKPASLSRQPGQYRFEAADRFVEFARAHDMKLVGHNLCWHSQAPAWLFRGQDNKPLPRDQALKNLKDHIDAVAGHFKGKVIGWDVVNEAISDAKDEYLRKTPALRAIGDDYIAKAFEFAHAADPGAELYYNDYSNENPVKREKTVRLVRELKAKGVRIDAVGMQCHFVLSDADAIDKLDQSIAAYAAEGVKVAITELDVDVLPRRGRVADIGALEKGGDNPYKEGLPPAVAEAQARFYARLFEVVLKRPGVVNRVTFWGVHDGASWLNGFPVRGRTNHPLLWDRQLKPKPAFGAVLDVLARP</sequence>
<dbReference type="GO" id="GO:0045493">
    <property type="term" value="P:xylan catabolic process"/>
    <property type="evidence" value="ECO:0007669"/>
    <property type="project" value="UniProtKB-KW"/>
</dbReference>
<keyword evidence="4 6" id="KW-0624">Polysaccharide degradation</keyword>
<evidence type="ECO:0000256" key="1">
    <source>
        <dbReference type="ARBA" id="ARBA00022801"/>
    </source>
</evidence>
<evidence type="ECO:0000256" key="7">
    <source>
        <dbReference type="SAM" id="MobiDB-lite"/>
    </source>
</evidence>
<evidence type="ECO:0000256" key="3">
    <source>
        <dbReference type="ARBA" id="ARBA00023295"/>
    </source>
</evidence>
<feature type="compositionally biased region" description="Low complexity" evidence="7">
    <location>
        <begin position="29"/>
        <end position="53"/>
    </location>
</feature>
<proteinExistence type="inferred from homology"/>
<dbReference type="InterPro" id="IPR044846">
    <property type="entry name" value="GH10"/>
</dbReference>
<dbReference type="InterPro" id="IPR017853">
    <property type="entry name" value="GH"/>
</dbReference>
<keyword evidence="11" id="KW-1185">Reference proteome</keyword>
<reference evidence="10 11" key="1">
    <citation type="submission" date="2019-08" db="EMBL/GenBank/DDBJ databases">
        <title>Deep-cultivation of Planctomycetes and their phenomic and genomic characterization uncovers novel biology.</title>
        <authorList>
            <person name="Wiegand S."/>
            <person name="Jogler M."/>
            <person name="Boedeker C."/>
            <person name="Pinto D."/>
            <person name="Vollmers J."/>
            <person name="Rivas-Marin E."/>
            <person name="Kohn T."/>
            <person name="Peeters S.H."/>
            <person name="Heuer A."/>
            <person name="Rast P."/>
            <person name="Oberbeckmann S."/>
            <person name="Bunk B."/>
            <person name="Jeske O."/>
            <person name="Meyerdierks A."/>
            <person name="Storesund J.E."/>
            <person name="Kallscheuer N."/>
            <person name="Luecker S."/>
            <person name="Lage O.M."/>
            <person name="Pohl T."/>
            <person name="Merkel B.J."/>
            <person name="Hornburger P."/>
            <person name="Mueller R.-W."/>
            <person name="Bruemmer F."/>
            <person name="Labrenz M."/>
            <person name="Spormann A.M."/>
            <person name="Op den Camp H."/>
            <person name="Overmann J."/>
            <person name="Amann R."/>
            <person name="Jetten M.S.M."/>
            <person name="Mascher T."/>
            <person name="Medema M.H."/>
            <person name="Devos D.P."/>
            <person name="Kaster A.-K."/>
            <person name="Ovreas L."/>
            <person name="Rohde M."/>
            <person name="Galperin M.Y."/>
            <person name="Jogler C."/>
        </authorList>
    </citation>
    <scope>NUCLEOTIDE SEQUENCE [LARGE SCALE GENOMIC DNA]</scope>
    <source>
        <strain evidence="10 11">OJF2</strain>
    </source>
</reference>
<dbReference type="PRINTS" id="PR00134">
    <property type="entry name" value="GLHYDRLASE10"/>
</dbReference>
<gene>
    <name evidence="10" type="primary">xylI</name>
    <name evidence="10" type="ORF">OJF2_71170</name>
</gene>
<keyword evidence="10" id="KW-0858">Xylan degradation</keyword>
<dbReference type="PROSITE" id="PS51760">
    <property type="entry name" value="GH10_2"/>
    <property type="match status" value="1"/>
</dbReference>
<evidence type="ECO:0000256" key="2">
    <source>
        <dbReference type="ARBA" id="ARBA00023277"/>
    </source>
</evidence>
<organism evidence="10 11">
    <name type="scientific">Aquisphaera giovannonii</name>
    <dbReference type="NCBI Taxonomy" id="406548"/>
    <lineage>
        <taxon>Bacteria</taxon>
        <taxon>Pseudomonadati</taxon>
        <taxon>Planctomycetota</taxon>
        <taxon>Planctomycetia</taxon>
        <taxon>Isosphaerales</taxon>
        <taxon>Isosphaeraceae</taxon>
        <taxon>Aquisphaera</taxon>
    </lineage>
</organism>
<feature type="active site" description="Nucleophile" evidence="5">
    <location>
        <position position="293"/>
    </location>
</feature>
<dbReference type="RefSeq" id="WP_168222215.1">
    <property type="nucleotide sequence ID" value="NZ_CP042997.1"/>
</dbReference>
<dbReference type="PANTHER" id="PTHR31490">
    <property type="entry name" value="GLYCOSYL HYDROLASE"/>
    <property type="match status" value="1"/>
</dbReference>
<name>A0A5B9WE78_9BACT</name>
<dbReference type="InterPro" id="IPR001000">
    <property type="entry name" value="GH10_dom"/>
</dbReference>
<feature type="chain" id="PRO_5022755751" description="Beta-xylanase" evidence="8">
    <location>
        <begin position="24"/>
        <end position="399"/>
    </location>
</feature>
<evidence type="ECO:0000256" key="5">
    <source>
        <dbReference type="PROSITE-ProRule" id="PRU10061"/>
    </source>
</evidence>
<keyword evidence="1 6" id="KW-0378">Hydrolase</keyword>
<keyword evidence="2 6" id="KW-0119">Carbohydrate metabolism</keyword>
<feature type="domain" description="GH10" evidence="9">
    <location>
        <begin position="51"/>
        <end position="395"/>
    </location>
</feature>
<accession>A0A5B9WE78</accession>